<sequence>MDKQVALTLSSGGARGITQIGVIQEILERGYTISSIAGASIGAVVGGLYAAGKLDDYTEWICDLDRMDVFQLMDLDFSGQAGLIQGKKVFGHLEDWVQDIDIESLPISFVAIASDMINRREIIFDKGDLLTAMRASVAIPGFLTPVLHEDSTLFDGGVCNPIPVNRIIKEDHHLHVAVDLNAFVTTEKDNIMRNMIQETEEKTAPFHLEGPVFDKVFTLFNKYSYIFGKSNDDDKQKKSETLSYFSTLNHMFDMMQEQLSGYILKDYPPDVLIKIPRDLCGTFEFNKSRDLIEIGRYAAREAFYAIEKKNL</sequence>
<name>A0AC61NBK4_9BACT</name>
<keyword evidence="2" id="KW-1185">Reference proteome</keyword>
<protein>
    <submittedName>
        <fullName evidence="1">Patatin-like phospholipase family protein</fullName>
    </submittedName>
</protein>
<evidence type="ECO:0000313" key="1">
    <source>
        <dbReference type="EMBL" id="QZE12851.1"/>
    </source>
</evidence>
<accession>A0AC61NBK4</accession>
<dbReference type="Proteomes" id="UP000826212">
    <property type="component" value="Chromosome"/>
</dbReference>
<proteinExistence type="predicted"/>
<evidence type="ECO:0000313" key="2">
    <source>
        <dbReference type="Proteomes" id="UP000826212"/>
    </source>
</evidence>
<organism evidence="1 2">
    <name type="scientific">Halosquirtibacter laminarini</name>
    <dbReference type="NCBI Taxonomy" id="3374600"/>
    <lineage>
        <taxon>Bacteria</taxon>
        <taxon>Pseudomonadati</taxon>
        <taxon>Bacteroidota</taxon>
        <taxon>Bacteroidia</taxon>
        <taxon>Marinilabiliales</taxon>
        <taxon>Prolixibacteraceae</taxon>
        <taxon>Halosquirtibacter</taxon>
    </lineage>
</organism>
<dbReference type="EMBL" id="CP081303">
    <property type="protein sequence ID" value="QZE12851.1"/>
    <property type="molecule type" value="Genomic_DNA"/>
</dbReference>
<gene>
    <name evidence="1" type="ORF">K4L44_09650</name>
</gene>
<reference evidence="1" key="1">
    <citation type="submission" date="2021-08" db="EMBL/GenBank/DDBJ databases">
        <title>Novel anaerobic bacterium isolated from sea squirt in East Sea, Republic of Korea.</title>
        <authorList>
            <person name="Nguyen T.H."/>
            <person name="Li Z."/>
            <person name="Lee Y.-J."/>
            <person name="Ko J."/>
            <person name="Kim S.-G."/>
        </authorList>
    </citation>
    <scope>NUCLEOTIDE SEQUENCE</scope>
    <source>
        <strain evidence="1">KCTC 25031</strain>
    </source>
</reference>